<proteinExistence type="predicted"/>
<dbReference type="GeneID" id="36406632"/>
<reference evidence="2" key="1">
    <citation type="submission" date="2014-09" db="EMBL/GenBank/DDBJ databases">
        <authorList>
            <person name="Sharma Rahul"/>
            <person name="Thines Marco"/>
        </authorList>
    </citation>
    <scope>NUCLEOTIDE SEQUENCE [LARGE SCALE GENOMIC DNA]</scope>
</reference>
<sequence>MIAKQSNGFHRLQLQLKSAKDKGSFAERNNQRFQTEVTSAKKKLLCYDAKVNKLKSDKIVL</sequence>
<dbReference type="RefSeq" id="XP_024577584.1">
    <property type="nucleotide sequence ID" value="XM_024726960.1"/>
</dbReference>
<dbReference type="EMBL" id="CCYD01000553">
    <property type="protein sequence ID" value="CEG41215.1"/>
    <property type="molecule type" value="Genomic_DNA"/>
</dbReference>
<organism evidence="1 2">
    <name type="scientific">Plasmopara halstedii</name>
    <name type="common">Downy mildew of sunflower</name>
    <dbReference type="NCBI Taxonomy" id="4781"/>
    <lineage>
        <taxon>Eukaryota</taxon>
        <taxon>Sar</taxon>
        <taxon>Stramenopiles</taxon>
        <taxon>Oomycota</taxon>
        <taxon>Peronosporomycetes</taxon>
        <taxon>Peronosporales</taxon>
        <taxon>Peronosporaceae</taxon>
        <taxon>Plasmopara</taxon>
    </lineage>
</organism>
<dbReference type="AlphaFoldDB" id="A0A0P1AK61"/>
<dbReference type="OrthoDB" id="109290at2759"/>
<protein>
    <submittedName>
        <fullName evidence="1">Uncharacterized protein</fullName>
    </submittedName>
</protein>
<evidence type="ECO:0000313" key="2">
    <source>
        <dbReference type="Proteomes" id="UP000054928"/>
    </source>
</evidence>
<keyword evidence="2" id="KW-1185">Reference proteome</keyword>
<dbReference type="Proteomes" id="UP000054928">
    <property type="component" value="Unassembled WGS sequence"/>
</dbReference>
<evidence type="ECO:0000313" key="1">
    <source>
        <dbReference type="EMBL" id="CEG41215.1"/>
    </source>
</evidence>
<name>A0A0P1AK61_PLAHL</name>
<accession>A0A0P1AK61</accession>